<gene>
    <name evidence="1" type="ORF">F5144DRAFT_552729</name>
</gene>
<reference evidence="1 2" key="1">
    <citation type="journal article" date="2021" name="Nat. Commun.">
        <title>Genetic determinants of endophytism in the Arabidopsis root mycobiome.</title>
        <authorList>
            <person name="Mesny F."/>
            <person name="Miyauchi S."/>
            <person name="Thiergart T."/>
            <person name="Pickel B."/>
            <person name="Atanasova L."/>
            <person name="Karlsson M."/>
            <person name="Huettel B."/>
            <person name="Barry K.W."/>
            <person name="Haridas S."/>
            <person name="Chen C."/>
            <person name="Bauer D."/>
            <person name="Andreopoulos W."/>
            <person name="Pangilinan J."/>
            <person name="LaButti K."/>
            <person name="Riley R."/>
            <person name="Lipzen A."/>
            <person name="Clum A."/>
            <person name="Drula E."/>
            <person name="Henrissat B."/>
            <person name="Kohler A."/>
            <person name="Grigoriev I.V."/>
            <person name="Martin F.M."/>
            <person name="Hacquard S."/>
        </authorList>
    </citation>
    <scope>NUCLEOTIDE SEQUENCE [LARGE SCALE GENOMIC DNA]</scope>
    <source>
        <strain evidence="1 2">MPI-SDFR-AT-0079</strain>
    </source>
</reference>
<dbReference type="Proteomes" id="UP000724584">
    <property type="component" value="Unassembled WGS sequence"/>
</dbReference>
<proteinExistence type="predicted"/>
<evidence type="ECO:0000313" key="2">
    <source>
        <dbReference type="Proteomes" id="UP000724584"/>
    </source>
</evidence>
<protein>
    <submittedName>
        <fullName evidence="1">Uncharacterized protein</fullName>
    </submittedName>
</protein>
<accession>A0ACB7PM11</accession>
<comment type="caution">
    <text evidence="1">The sequence shown here is derived from an EMBL/GenBank/DDBJ whole genome shotgun (WGS) entry which is preliminary data.</text>
</comment>
<feature type="non-terminal residue" evidence="1">
    <location>
        <position position="1"/>
    </location>
</feature>
<organism evidence="1 2">
    <name type="scientific">Chaetomium tenue</name>
    <dbReference type="NCBI Taxonomy" id="1854479"/>
    <lineage>
        <taxon>Eukaryota</taxon>
        <taxon>Fungi</taxon>
        <taxon>Dikarya</taxon>
        <taxon>Ascomycota</taxon>
        <taxon>Pezizomycotina</taxon>
        <taxon>Sordariomycetes</taxon>
        <taxon>Sordariomycetidae</taxon>
        <taxon>Sordariales</taxon>
        <taxon>Chaetomiaceae</taxon>
        <taxon>Chaetomium</taxon>
    </lineage>
</organism>
<keyword evidence="2" id="KW-1185">Reference proteome</keyword>
<name>A0ACB7PM11_9PEZI</name>
<sequence length="68" mass="7336">CHGYGRMQGPDGGVRGERPQPIIKNGSQTNQERNGGNGYRSQGSYKGTRGTATVPHVPQERGTEIPRT</sequence>
<dbReference type="EMBL" id="JAGIZQ010000001">
    <property type="protein sequence ID" value="KAH6649360.1"/>
    <property type="molecule type" value="Genomic_DNA"/>
</dbReference>
<evidence type="ECO:0000313" key="1">
    <source>
        <dbReference type="EMBL" id="KAH6649360.1"/>
    </source>
</evidence>